<dbReference type="AlphaFoldDB" id="A0A5R8WIA6"/>
<comment type="caution">
    <text evidence="3">The sequence shown here is derived from an EMBL/GenBank/DDBJ whole genome shotgun (WGS) entry which is preliminary data.</text>
</comment>
<dbReference type="Pfam" id="PF01381">
    <property type="entry name" value="HTH_3"/>
    <property type="match status" value="1"/>
</dbReference>
<evidence type="ECO:0000256" key="1">
    <source>
        <dbReference type="ARBA" id="ARBA00023125"/>
    </source>
</evidence>
<dbReference type="PROSITE" id="PS50943">
    <property type="entry name" value="HTH_CROC1"/>
    <property type="match status" value="1"/>
</dbReference>
<dbReference type="PANTHER" id="PTHR46558">
    <property type="entry name" value="TRACRIPTIONAL REGULATORY PROTEIN-RELATED-RELATED"/>
    <property type="match status" value="1"/>
</dbReference>
<evidence type="ECO:0000259" key="2">
    <source>
        <dbReference type="PROSITE" id="PS50943"/>
    </source>
</evidence>
<proteinExistence type="predicted"/>
<gene>
    <name evidence="3" type="ORF">FDY95_24180</name>
</gene>
<organism evidence="3 4">
    <name type="scientific">Hymenobacter jeollabukensis</name>
    <dbReference type="NCBI Taxonomy" id="2025313"/>
    <lineage>
        <taxon>Bacteria</taxon>
        <taxon>Pseudomonadati</taxon>
        <taxon>Bacteroidota</taxon>
        <taxon>Cytophagia</taxon>
        <taxon>Cytophagales</taxon>
        <taxon>Hymenobacteraceae</taxon>
        <taxon>Hymenobacter</taxon>
    </lineage>
</organism>
<dbReference type="PANTHER" id="PTHR46558:SF4">
    <property type="entry name" value="DNA-BIDING PHAGE PROTEIN"/>
    <property type="match status" value="1"/>
</dbReference>
<protein>
    <submittedName>
        <fullName evidence="3">Helix-turn-helix transcriptional regulator</fullName>
    </submittedName>
</protein>
<dbReference type="GO" id="GO:0003677">
    <property type="term" value="F:DNA binding"/>
    <property type="evidence" value="ECO:0007669"/>
    <property type="project" value="UniProtKB-KW"/>
</dbReference>
<keyword evidence="4" id="KW-1185">Reference proteome</keyword>
<evidence type="ECO:0000313" key="4">
    <source>
        <dbReference type="Proteomes" id="UP000305517"/>
    </source>
</evidence>
<keyword evidence="1" id="KW-0238">DNA-binding</keyword>
<dbReference type="Proteomes" id="UP000305517">
    <property type="component" value="Unassembled WGS sequence"/>
</dbReference>
<accession>A0A5R8WIA6</accession>
<dbReference type="EMBL" id="VAJM01000018">
    <property type="protein sequence ID" value="TLM88463.1"/>
    <property type="molecule type" value="Genomic_DNA"/>
</dbReference>
<name>A0A5R8WIA6_9BACT</name>
<dbReference type="CDD" id="cd00093">
    <property type="entry name" value="HTH_XRE"/>
    <property type="match status" value="1"/>
</dbReference>
<dbReference type="Gene3D" id="1.10.260.40">
    <property type="entry name" value="lambda repressor-like DNA-binding domains"/>
    <property type="match status" value="1"/>
</dbReference>
<reference evidence="3 4" key="1">
    <citation type="submission" date="2019-05" db="EMBL/GenBank/DDBJ databases">
        <title>Hymenobacter edaphi sp. nov., isolated from abandoned arsenic-contaminated farmland soil.</title>
        <authorList>
            <person name="Nie L."/>
        </authorList>
    </citation>
    <scope>NUCLEOTIDE SEQUENCE [LARGE SCALE GENOMIC DNA]</scope>
    <source>
        <strain evidence="3 4">1-3-3-8</strain>
    </source>
</reference>
<dbReference type="InterPro" id="IPR001387">
    <property type="entry name" value="Cro/C1-type_HTH"/>
</dbReference>
<feature type="domain" description="HTH cro/C1-type" evidence="2">
    <location>
        <begin position="7"/>
        <end position="61"/>
    </location>
</feature>
<dbReference type="SMART" id="SM00530">
    <property type="entry name" value="HTH_XRE"/>
    <property type="match status" value="1"/>
</dbReference>
<dbReference type="InterPro" id="IPR010982">
    <property type="entry name" value="Lambda_DNA-bd_dom_sf"/>
</dbReference>
<dbReference type="SUPFAM" id="SSF47413">
    <property type="entry name" value="lambda repressor-like DNA-binding domains"/>
    <property type="match status" value="1"/>
</dbReference>
<sequence>MELHNTIKNLRKKRGIKQKSMADKLCMAPSTYSKLESGSTTMPYDKLVSIAAILQVPVYTLIQEDGGLFVNSVYDKFSLMLHLAYHTLAYEQFSAVPYEQLNFEQLSQLSVKGFASQDSYENTPLGGRIYDFGPKKAFAKMIEQLGMQVLFEEKLVRDEYWLKMWHEYQQDLNANPMEPGFDMDEQEYFIVYMILLTMPDGETQMVQLAERDFPQGVDELGALDHLVKQTGADKGDILAVTEEGYAPVGEIVKCL</sequence>
<evidence type="ECO:0000313" key="3">
    <source>
        <dbReference type="EMBL" id="TLM88463.1"/>
    </source>
</evidence>